<dbReference type="Proteomes" id="UP001066276">
    <property type="component" value="Chromosome 4_2"/>
</dbReference>
<feature type="domain" description="CCHC-type" evidence="1">
    <location>
        <begin position="56"/>
        <end position="74"/>
    </location>
</feature>
<accession>A0AAV7SHU5</accession>
<sequence length="280" mass="31638">MEHMETWMKEIETKSYAKNADKENTVEVKEFKARKQEKTIGTKGTTAMERKNPNILCYRCGCPGHIASSPICTARTLTCRTCGVRGHLSKVCRSRGKMLNNSIKSVDSAQEVHEEIVLTVNATLEVDQQGVESKSSGNLRKESTIKLEKPHCDIMLESKPVRVLVDYGSLFTLISKDVYVEVLKGKIEDLERADGMAVGYGGRKINIIGMKWMDILFKDNGVHGKVYITREGSNLMGWRHQKDLEIVLDPNAAEPVMIVEKVNNMNIQRPRKQKWNGQKN</sequence>
<dbReference type="EMBL" id="JANPWB010000008">
    <property type="protein sequence ID" value="KAJ1163651.1"/>
    <property type="molecule type" value="Genomic_DNA"/>
</dbReference>
<evidence type="ECO:0000313" key="2">
    <source>
        <dbReference type="EMBL" id="KAJ1163651.1"/>
    </source>
</evidence>
<dbReference type="SMART" id="SM00343">
    <property type="entry name" value="ZnF_C2HC"/>
    <property type="match status" value="2"/>
</dbReference>
<dbReference type="InterPro" id="IPR021109">
    <property type="entry name" value="Peptidase_aspartic_dom_sf"/>
</dbReference>
<evidence type="ECO:0000313" key="3">
    <source>
        <dbReference type="Proteomes" id="UP001066276"/>
    </source>
</evidence>
<feature type="domain" description="CCHC-type" evidence="1">
    <location>
        <begin position="78"/>
        <end position="94"/>
    </location>
</feature>
<dbReference type="GO" id="GO:0003676">
    <property type="term" value="F:nucleic acid binding"/>
    <property type="evidence" value="ECO:0007669"/>
    <property type="project" value="InterPro"/>
</dbReference>
<reference evidence="2" key="1">
    <citation type="journal article" date="2022" name="bioRxiv">
        <title>Sequencing and chromosome-scale assembly of the giantPleurodeles waltlgenome.</title>
        <authorList>
            <person name="Brown T."/>
            <person name="Elewa A."/>
            <person name="Iarovenko S."/>
            <person name="Subramanian E."/>
            <person name="Araus A.J."/>
            <person name="Petzold A."/>
            <person name="Susuki M."/>
            <person name="Suzuki K.-i.T."/>
            <person name="Hayashi T."/>
            <person name="Toyoda A."/>
            <person name="Oliveira C."/>
            <person name="Osipova E."/>
            <person name="Leigh N.D."/>
            <person name="Simon A."/>
            <person name="Yun M.H."/>
        </authorList>
    </citation>
    <scope>NUCLEOTIDE SEQUENCE</scope>
    <source>
        <strain evidence="2">20211129_DDA</strain>
        <tissue evidence="2">Liver</tissue>
    </source>
</reference>
<organism evidence="2 3">
    <name type="scientific">Pleurodeles waltl</name>
    <name type="common">Iberian ribbed newt</name>
    <dbReference type="NCBI Taxonomy" id="8319"/>
    <lineage>
        <taxon>Eukaryota</taxon>
        <taxon>Metazoa</taxon>
        <taxon>Chordata</taxon>
        <taxon>Craniata</taxon>
        <taxon>Vertebrata</taxon>
        <taxon>Euteleostomi</taxon>
        <taxon>Amphibia</taxon>
        <taxon>Batrachia</taxon>
        <taxon>Caudata</taxon>
        <taxon>Salamandroidea</taxon>
        <taxon>Salamandridae</taxon>
        <taxon>Pleurodelinae</taxon>
        <taxon>Pleurodeles</taxon>
    </lineage>
</organism>
<proteinExistence type="predicted"/>
<dbReference type="SUPFAM" id="SSF50630">
    <property type="entry name" value="Acid proteases"/>
    <property type="match status" value="1"/>
</dbReference>
<dbReference type="Gene3D" id="4.10.60.10">
    <property type="entry name" value="Zinc finger, CCHC-type"/>
    <property type="match status" value="1"/>
</dbReference>
<name>A0AAV7SHU5_PLEWA</name>
<dbReference type="InterPro" id="IPR036875">
    <property type="entry name" value="Znf_CCHC_sf"/>
</dbReference>
<comment type="caution">
    <text evidence="2">The sequence shown here is derived from an EMBL/GenBank/DDBJ whole genome shotgun (WGS) entry which is preliminary data.</text>
</comment>
<dbReference type="AlphaFoldDB" id="A0AAV7SHU5"/>
<dbReference type="GO" id="GO:0008270">
    <property type="term" value="F:zinc ion binding"/>
    <property type="evidence" value="ECO:0007669"/>
    <property type="project" value="InterPro"/>
</dbReference>
<evidence type="ECO:0000259" key="1">
    <source>
        <dbReference type="SMART" id="SM00343"/>
    </source>
</evidence>
<keyword evidence="3" id="KW-1185">Reference proteome</keyword>
<protein>
    <recommendedName>
        <fullName evidence="1">CCHC-type domain-containing protein</fullName>
    </recommendedName>
</protein>
<gene>
    <name evidence="2" type="ORF">NDU88_004106</name>
</gene>
<dbReference type="SUPFAM" id="SSF57756">
    <property type="entry name" value="Retrovirus zinc finger-like domains"/>
    <property type="match status" value="1"/>
</dbReference>
<dbReference type="InterPro" id="IPR001878">
    <property type="entry name" value="Znf_CCHC"/>
</dbReference>